<keyword evidence="1" id="KW-0732">Signal</keyword>
<evidence type="ECO:0000313" key="3">
    <source>
        <dbReference type="EMBL" id="OYQ37040.1"/>
    </source>
</evidence>
<proteinExistence type="predicted"/>
<evidence type="ECO:0000259" key="2">
    <source>
        <dbReference type="Pfam" id="PF03372"/>
    </source>
</evidence>
<dbReference type="Pfam" id="PF03372">
    <property type="entry name" value="Exo_endo_phos"/>
    <property type="match status" value="1"/>
</dbReference>
<dbReference type="Proteomes" id="UP000216998">
    <property type="component" value="Unassembled WGS sequence"/>
</dbReference>
<comment type="caution">
    <text evidence="3">The sequence shown here is derived from an EMBL/GenBank/DDBJ whole genome shotgun (WGS) entry which is preliminary data.</text>
</comment>
<dbReference type="OrthoDB" id="395856at2"/>
<dbReference type="GO" id="GO:0003824">
    <property type="term" value="F:catalytic activity"/>
    <property type="evidence" value="ECO:0007669"/>
    <property type="project" value="InterPro"/>
</dbReference>
<feature type="domain" description="Endonuclease/exonuclease/phosphatase" evidence="2">
    <location>
        <begin position="28"/>
        <end position="282"/>
    </location>
</feature>
<reference evidence="3 4" key="1">
    <citation type="submission" date="2017-07" db="EMBL/GenBank/DDBJ databases">
        <title>Niveispirillum cyanobacteriorum sp. nov., isolated from cyanobacterial aggregates in a eutrophic lake.</title>
        <authorList>
            <person name="Cai H."/>
        </authorList>
    </citation>
    <scope>NUCLEOTIDE SEQUENCE [LARGE SCALE GENOMIC DNA]</scope>
    <source>
        <strain evidence="4">TH1-14</strain>
    </source>
</reference>
<dbReference type="SUPFAM" id="SSF56219">
    <property type="entry name" value="DNase I-like"/>
    <property type="match status" value="1"/>
</dbReference>
<feature type="signal peptide" evidence="1">
    <location>
        <begin position="1"/>
        <end position="22"/>
    </location>
</feature>
<accession>A0A255Z8T7</accession>
<dbReference type="Gene3D" id="3.60.10.10">
    <property type="entry name" value="Endonuclease/exonuclease/phosphatase"/>
    <property type="match status" value="1"/>
</dbReference>
<dbReference type="InterPro" id="IPR036691">
    <property type="entry name" value="Endo/exonu/phosph_ase_sf"/>
</dbReference>
<dbReference type="InterPro" id="IPR005135">
    <property type="entry name" value="Endo/exonuclease/phosphatase"/>
</dbReference>
<sequence length="290" mass="31790">MRRLPALLAAVLAAMLPVAAGAEDIKIATWNMGWLTLRASEINGPNADPRRAIYQRTDEDFARLRGYAAKLDADIVALQEVDTVEAAAKVFDPNEYTVILGDETDFQRAGWAIRKSVKFTRMPDFAALDLLDGRPRSLRKGVDVVLHLPSGDLRALAVHLKSGCFSPKTQNDACSVIADQMPILSAWIDARQAEGTSLLVAGDFNRRLRDEDPLWKVLDNGPSPLVLATAGKANHCWAGEYPEFIDQIILGGPAARRAKEGSFGVLVYSETSRDDKKRVSDHCPVAIEVR</sequence>
<protein>
    <recommendedName>
        <fullName evidence="2">Endonuclease/exonuclease/phosphatase domain-containing protein</fullName>
    </recommendedName>
</protein>
<keyword evidence="4" id="KW-1185">Reference proteome</keyword>
<dbReference type="EMBL" id="NOXU01000018">
    <property type="protein sequence ID" value="OYQ37040.1"/>
    <property type="molecule type" value="Genomic_DNA"/>
</dbReference>
<evidence type="ECO:0000313" key="4">
    <source>
        <dbReference type="Proteomes" id="UP000216998"/>
    </source>
</evidence>
<evidence type="ECO:0000256" key="1">
    <source>
        <dbReference type="SAM" id="SignalP"/>
    </source>
</evidence>
<name>A0A255Z8T7_9PROT</name>
<dbReference type="AlphaFoldDB" id="A0A255Z8T7"/>
<feature type="chain" id="PRO_5012739226" description="Endonuclease/exonuclease/phosphatase domain-containing protein" evidence="1">
    <location>
        <begin position="23"/>
        <end position="290"/>
    </location>
</feature>
<dbReference type="RefSeq" id="WP_094453358.1">
    <property type="nucleotide sequence ID" value="NZ_NOXU01000018.1"/>
</dbReference>
<organism evidence="3 4">
    <name type="scientific">Niveispirillum lacus</name>
    <dbReference type="NCBI Taxonomy" id="1981099"/>
    <lineage>
        <taxon>Bacteria</taxon>
        <taxon>Pseudomonadati</taxon>
        <taxon>Pseudomonadota</taxon>
        <taxon>Alphaproteobacteria</taxon>
        <taxon>Rhodospirillales</taxon>
        <taxon>Azospirillaceae</taxon>
        <taxon>Niveispirillum</taxon>
    </lineage>
</organism>
<gene>
    <name evidence="3" type="ORF">CHU95_02355</name>
</gene>